<dbReference type="Gene3D" id="1.10.10.2840">
    <property type="entry name" value="PucR C-terminal helix-turn-helix domain"/>
    <property type="match status" value="1"/>
</dbReference>
<feature type="domain" description="GAF" evidence="2">
    <location>
        <begin position="64"/>
        <end position="213"/>
    </location>
</feature>
<dbReference type="RefSeq" id="WP_129893805.1">
    <property type="nucleotide sequence ID" value="NZ_CP035758.1"/>
</dbReference>
<dbReference type="InterPro" id="IPR025736">
    <property type="entry name" value="PucR_C-HTH_dom"/>
</dbReference>
<dbReference type="InterPro" id="IPR003018">
    <property type="entry name" value="GAF"/>
</dbReference>
<dbReference type="SUPFAM" id="SSF55781">
    <property type="entry name" value="GAF domain-like"/>
    <property type="match status" value="2"/>
</dbReference>
<dbReference type="SMART" id="SM00065">
    <property type="entry name" value="GAF"/>
    <property type="match status" value="2"/>
</dbReference>
<dbReference type="Pfam" id="PF13556">
    <property type="entry name" value="HTH_30"/>
    <property type="match status" value="1"/>
</dbReference>
<accession>A0A4P6K5C0</accession>
<evidence type="ECO:0000259" key="2">
    <source>
        <dbReference type="SMART" id="SM00065"/>
    </source>
</evidence>
<dbReference type="InterPro" id="IPR042070">
    <property type="entry name" value="PucR_C-HTH_sf"/>
</dbReference>
<name>A0A4P6K5C0_KTERU</name>
<dbReference type="OrthoDB" id="143422at2"/>
<dbReference type="EMBL" id="CP035758">
    <property type="protein sequence ID" value="QBD82736.1"/>
    <property type="molecule type" value="Genomic_DNA"/>
</dbReference>
<protein>
    <submittedName>
        <fullName evidence="3">GAF domain-containing protein</fullName>
    </submittedName>
</protein>
<comment type="similarity">
    <text evidence="1">Belongs to the CdaR family.</text>
</comment>
<dbReference type="Proteomes" id="UP000290365">
    <property type="component" value="Chromosome"/>
</dbReference>
<sequence length="713" mass="80613">MSSKAGINHQLPLRAAEMGKQLTPEQLVEQLQEENRQLHSELKARQEEKTLLQDIISVINSTLRLDEALHHLVDILVRATPCEATFIYLYQKESQRLLLTSANNRYRQLEGKISVALGEGVVGWSALHGKPLLLQEEATEDPRFSYFPELEEEKFQSVLTVPVLTSNRQLIGVITLRASSSYEFTEEHQAFVNYAAILLAKVIENAQLSDDLQFKQRLLASLLDSSQLINTAHQLDDTLHSLAALIVQTMDVDLCAILLAEPARERRAESFPQLQRLTVHTTAPDLNGRINFSPVDVDNCVLEHLQDLNKTCLHRHSTQEASKLAHDDRENMLQRLDPLKGGQYKTLISAPLIVGIEQFGLINCYSSKAHKFAPEDQALLSTIANQAAVAIKNSNLARQLAQKDLMKDIFDDLLYSSSTAEDVLQQRARFLGLDLSKPHAVAIVECAIANEDDGEKASADKLALRDERAQMLAARNAPSGREEPTSTTEIPLQSAYARTTNIIRRRIQDSFPGSVFYGADNSLTGIIALGKESNSTRLKAWLREQAHQIYHEYHMLLSVGLGNICQDIRDYHRSFAEAHEALQMGQEAQGNRRGLQSRPTVTHFNDLGVYRYLYKIAHMDNLRDIYQEQIARIDNYDKRKNTDLLATLDTYLECAGNLTRTSDRLFVHRNTLIQRLERLQSLCDLDLQERGNWLTLQIAIKVYRLKINNAEMP</sequence>
<dbReference type="PANTHER" id="PTHR33744:SF1">
    <property type="entry name" value="DNA-BINDING TRANSCRIPTIONAL ACTIVATOR ADER"/>
    <property type="match status" value="1"/>
</dbReference>
<dbReference type="Pfam" id="PF17853">
    <property type="entry name" value="GGDEF_2"/>
    <property type="match status" value="1"/>
</dbReference>
<evidence type="ECO:0000256" key="1">
    <source>
        <dbReference type="ARBA" id="ARBA00006754"/>
    </source>
</evidence>
<organism evidence="3 4">
    <name type="scientific">Ktedonosporobacter rubrisoli</name>
    <dbReference type="NCBI Taxonomy" id="2509675"/>
    <lineage>
        <taxon>Bacteria</taxon>
        <taxon>Bacillati</taxon>
        <taxon>Chloroflexota</taxon>
        <taxon>Ktedonobacteria</taxon>
        <taxon>Ktedonobacterales</taxon>
        <taxon>Ktedonosporobacteraceae</taxon>
        <taxon>Ktedonosporobacter</taxon>
    </lineage>
</organism>
<dbReference type="KEGG" id="kbs:EPA93_44940"/>
<dbReference type="InterPro" id="IPR051448">
    <property type="entry name" value="CdaR-like_regulators"/>
</dbReference>
<evidence type="ECO:0000313" key="3">
    <source>
        <dbReference type="EMBL" id="QBD82736.1"/>
    </source>
</evidence>
<dbReference type="Gene3D" id="3.30.450.40">
    <property type="match status" value="2"/>
</dbReference>
<keyword evidence="4" id="KW-1185">Reference proteome</keyword>
<gene>
    <name evidence="3" type="ORF">EPA93_44940</name>
</gene>
<dbReference type="Pfam" id="PF01590">
    <property type="entry name" value="GAF"/>
    <property type="match status" value="1"/>
</dbReference>
<reference evidence="3 4" key="1">
    <citation type="submission" date="2019-01" db="EMBL/GenBank/DDBJ databases">
        <title>Ktedonosporobacter rubrisoli SCAWS-G2.</title>
        <authorList>
            <person name="Huang Y."/>
            <person name="Yan B."/>
        </authorList>
    </citation>
    <scope>NUCLEOTIDE SEQUENCE [LARGE SCALE GENOMIC DNA]</scope>
    <source>
        <strain evidence="3 4">SCAWS-G2</strain>
    </source>
</reference>
<dbReference type="PANTHER" id="PTHR33744">
    <property type="entry name" value="CARBOHYDRATE DIACID REGULATOR"/>
    <property type="match status" value="1"/>
</dbReference>
<dbReference type="Pfam" id="PF13185">
    <property type="entry name" value="GAF_2"/>
    <property type="match status" value="1"/>
</dbReference>
<dbReference type="AlphaFoldDB" id="A0A4P6K5C0"/>
<dbReference type="InterPro" id="IPR029016">
    <property type="entry name" value="GAF-like_dom_sf"/>
</dbReference>
<proteinExistence type="inferred from homology"/>
<dbReference type="InterPro" id="IPR041522">
    <property type="entry name" value="CdaR_GGDEF"/>
</dbReference>
<feature type="domain" description="GAF" evidence="2">
    <location>
        <begin position="234"/>
        <end position="401"/>
    </location>
</feature>
<evidence type="ECO:0000313" key="4">
    <source>
        <dbReference type="Proteomes" id="UP000290365"/>
    </source>
</evidence>